<organism evidence="1 2">
    <name type="scientific">Anaerobacterium chartisolvens</name>
    <dbReference type="NCBI Taxonomy" id="1297424"/>
    <lineage>
        <taxon>Bacteria</taxon>
        <taxon>Bacillati</taxon>
        <taxon>Bacillota</taxon>
        <taxon>Clostridia</taxon>
        <taxon>Eubacteriales</taxon>
        <taxon>Oscillospiraceae</taxon>
        <taxon>Anaerobacterium</taxon>
    </lineage>
</organism>
<dbReference type="GO" id="GO:0006508">
    <property type="term" value="P:proteolysis"/>
    <property type="evidence" value="ECO:0007669"/>
    <property type="project" value="UniProtKB-KW"/>
</dbReference>
<gene>
    <name evidence="1" type="ORF">DFR58_10756</name>
</gene>
<evidence type="ECO:0000313" key="1">
    <source>
        <dbReference type="EMBL" id="RCX17511.1"/>
    </source>
</evidence>
<evidence type="ECO:0000313" key="2">
    <source>
        <dbReference type="Proteomes" id="UP000253034"/>
    </source>
</evidence>
<dbReference type="Pfam" id="PF13650">
    <property type="entry name" value="Asp_protease_2"/>
    <property type="match status" value="1"/>
</dbReference>
<dbReference type="OrthoDB" id="463626at2"/>
<protein>
    <submittedName>
        <fullName evidence="1">Aspartyl protease</fullName>
    </submittedName>
</protein>
<keyword evidence="2" id="KW-1185">Reference proteome</keyword>
<dbReference type="RefSeq" id="WP_114297232.1">
    <property type="nucleotide sequence ID" value="NZ_QPJT01000007.1"/>
</dbReference>
<dbReference type="Proteomes" id="UP000253034">
    <property type="component" value="Unassembled WGS sequence"/>
</dbReference>
<dbReference type="InterPro" id="IPR021109">
    <property type="entry name" value="Peptidase_aspartic_dom_sf"/>
</dbReference>
<dbReference type="EMBL" id="QPJT01000007">
    <property type="protein sequence ID" value="RCX17511.1"/>
    <property type="molecule type" value="Genomic_DNA"/>
</dbReference>
<keyword evidence="1" id="KW-0378">Hydrolase</keyword>
<name>A0A369B7V9_9FIRM</name>
<dbReference type="SUPFAM" id="SSF50630">
    <property type="entry name" value="Acid proteases"/>
    <property type="match status" value="1"/>
</dbReference>
<reference evidence="1 2" key="1">
    <citation type="submission" date="2018-07" db="EMBL/GenBank/DDBJ databases">
        <title>Genomic Encyclopedia of Type Strains, Phase IV (KMG-IV): sequencing the most valuable type-strain genomes for metagenomic binning, comparative biology and taxonomic classification.</title>
        <authorList>
            <person name="Goeker M."/>
        </authorList>
    </citation>
    <scope>NUCLEOTIDE SEQUENCE [LARGE SCALE GENOMIC DNA]</scope>
    <source>
        <strain evidence="1 2">DSM 27016</strain>
    </source>
</reference>
<dbReference type="GO" id="GO:0008233">
    <property type="term" value="F:peptidase activity"/>
    <property type="evidence" value="ECO:0007669"/>
    <property type="project" value="UniProtKB-KW"/>
</dbReference>
<keyword evidence="1" id="KW-0645">Protease</keyword>
<comment type="caution">
    <text evidence="1">The sequence shown here is derived from an EMBL/GenBank/DDBJ whole genome shotgun (WGS) entry which is preliminary data.</text>
</comment>
<proteinExistence type="predicted"/>
<dbReference type="Gene3D" id="2.40.70.10">
    <property type="entry name" value="Acid Proteases"/>
    <property type="match status" value="1"/>
</dbReference>
<sequence length="128" mass="13837">MKLELRGGLLFTSLKLNYLGQEKVINNIVLDTGAVETLISPDTVLDIGIEAINSDSVNSYYGIGGDLHSFFSKAVDYVEIGNIKLDGIKLDFGVIDPHGDINGLLGLDILLKLDAQIDLKELTVSFKG</sequence>
<dbReference type="AlphaFoldDB" id="A0A369B7V9"/>
<accession>A0A369B7V9</accession>